<keyword evidence="4" id="KW-1185">Reference proteome</keyword>
<dbReference type="Pfam" id="PF11906">
    <property type="entry name" value="DUF3426"/>
    <property type="match status" value="1"/>
</dbReference>
<dbReference type="Pfam" id="PF13719">
    <property type="entry name" value="Zn_ribbon_5"/>
    <property type="match status" value="1"/>
</dbReference>
<feature type="domain" description="Zinc finger/thioredoxin putative" evidence="2">
    <location>
        <begin position="5"/>
        <end position="39"/>
    </location>
</feature>
<evidence type="ECO:0000313" key="4">
    <source>
        <dbReference type="Proteomes" id="UP001595791"/>
    </source>
</evidence>
<dbReference type="RefSeq" id="WP_378166983.1">
    <property type="nucleotide sequence ID" value="NZ_JBHSBU010000001.1"/>
</dbReference>
<comment type="caution">
    <text evidence="3">The sequence shown here is derived from an EMBL/GenBank/DDBJ whole genome shotgun (WGS) entry which is preliminary data.</text>
</comment>
<sequence length="378" mass="41838">MYHVTRCPNCRTSFRLTDSHLSAFGGKVRCGRCAFVFDARDHFVGETLDNGPMTVIAAEPSQRRSKPRPEAAPETAPETVAAAPAASETVPTNPTPAQQSLQKLAETLAKREGRQIKREPLLELNIDTGHVVSPPPEPPPPPPPSFDLDEQAVEEIVIDVPKEPDQPTDEAAPASDDPWPPAPASETAEHEGYHPILTAEDEVLIRGPVQRSPWRWLWSIPIALAGLGLAGQLIYHYRVELAVQLPGLRPQLEQFCAKLDCVVEQPARAQYLRTEWSELNFLPEHPELIQLNATLRNQAPFEQALPLLELTLTDEQERIVSRKVFSPRDYLAPLADGSPAPLPPGVAANGELRVFLRLDVGEQKSSGYLLTWFYPQSR</sequence>
<protein>
    <submittedName>
        <fullName evidence="3">DUF3426 domain-containing protein</fullName>
    </submittedName>
</protein>
<feature type="compositionally biased region" description="Pro residues" evidence="1">
    <location>
        <begin position="133"/>
        <end position="145"/>
    </location>
</feature>
<name>A0ABV8MSL3_9NEIS</name>
<dbReference type="Proteomes" id="UP001595791">
    <property type="component" value="Unassembled WGS sequence"/>
</dbReference>
<dbReference type="NCBIfam" id="TIGR02098">
    <property type="entry name" value="MJ0042_CXXC"/>
    <property type="match status" value="1"/>
</dbReference>
<gene>
    <name evidence="3" type="ORF">ACFOW7_18095</name>
</gene>
<feature type="region of interest" description="Disordered" evidence="1">
    <location>
        <begin position="114"/>
        <end position="148"/>
    </location>
</feature>
<evidence type="ECO:0000256" key="1">
    <source>
        <dbReference type="SAM" id="MobiDB-lite"/>
    </source>
</evidence>
<feature type="compositionally biased region" description="Low complexity" evidence="1">
    <location>
        <begin position="72"/>
        <end position="92"/>
    </location>
</feature>
<evidence type="ECO:0000259" key="2">
    <source>
        <dbReference type="Pfam" id="PF13719"/>
    </source>
</evidence>
<feature type="region of interest" description="Disordered" evidence="1">
    <location>
        <begin position="162"/>
        <end position="191"/>
    </location>
</feature>
<dbReference type="EMBL" id="JBHSBU010000001">
    <property type="protein sequence ID" value="MFC4161253.1"/>
    <property type="molecule type" value="Genomic_DNA"/>
</dbReference>
<feature type="region of interest" description="Disordered" evidence="1">
    <location>
        <begin position="58"/>
        <end position="100"/>
    </location>
</feature>
<reference evidence="4" key="1">
    <citation type="journal article" date="2019" name="Int. J. Syst. Evol. Microbiol.">
        <title>The Global Catalogue of Microorganisms (GCM) 10K type strain sequencing project: providing services to taxonomists for standard genome sequencing and annotation.</title>
        <authorList>
            <consortium name="The Broad Institute Genomics Platform"/>
            <consortium name="The Broad Institute Genome Sequencing Center for Infectious Disease"/>
            <person name="Wu L."/>
            <person name="Ma J."/>
        </authorList>
    </citation>
    <scope>NUCLEOTIDE SEQUENCE [LARGE SCALE GENOMIC DNA]</scope>
    <source>
        <strain evidence="4">LMG 29894</strain>
    </source>
</reference>
<dbReference type="InterPro" id="IPR021834">
    <property type="entry name" value="DUF3426"/>
</dbReference>
<organism evidence="3 4">
    <name type="scientific">Chitinimonas lacunae</name>
    <dbReference type="NCBI Taxonomy" id="1963018"/>
    <lineage>
        <taxon>Bacteria</taxon>
        <taxon>Pseudomonadati</taxon>
        <taxon>Pseudomonadota</taxon>
        <taxon>Betaproteobacteria</taxon>
        <taxon>Neisseriales</taxon>
        <taxon>Chitinibacteraceae</taxon>
        <taxon>Chitinimonas</taxon>
    </lineage>
</organism>
<evidence type="ECO:0000313" key="3">
    <source>
        <dbReference type="EMBL" id="MFC4161253.1"/>
    </source>
</evidence>
<accession>A0ABV8MSL3</accession>
<dbReference type="InterPro" id="IPR011723">
    <property type="entry name" value="Znf/thioredoxin_put"/>
</dbReference>
<proteinExistence type="predicted"/>